<reference evidence="2" key="1">
    <citation type="submission" date="2022-10" db="EMBL/GenBank/DDBJ databases">
        <title>Tapping the CABI collections for fungal endophytes: first genome assemblies for Collariella, Neodidymelliopsis, Ascochyta clinopodiicola, Didymella pomorum, Didymosphaeria variabile, Neocosmospora piperis and Neocucurbitaria cava.</title>
        <authorList>
            <person name="Hill R."/>
        </authorList>
    </citation>
    <scope>NUCLEOTIDE SEQUENCE</scope>
    <source>
        <strain evidence="2">IMI 356814</strain>
    </source>
</reference>
<dbReference type="InterPro" id="IPR039683">
    <property type="entry name" value="Lsm12-like"/>
</dbReference>
<dbReference type="OrthoDB" id="1057137at2759"/>
<evidence type="ECO:0000313" key="3">
    <source>
        <dbReference type="Proteomes" id="UP001140560"/>
    </source>
</evidence>
<dbReference type="PANTHER" id="PTHR13542">
    <property type="entry name" value="LSM12 HOMOLOG"/>
    <property type="match status" value="1"/>
</dbReference>
<evidence type="ECO:0000313" key="2">
    <source>
        <dbReference type="EMBL" id="KAJ4375357.1"/>
    </source>
</evidence>
<dbReference type="Pfam" id="PF09793">
    <property type="entry name" value="AD"/>
    <property type="match status" value="1"/>
</dbReference>
<dbReference type="AlphaFoldDB" id="A0A9W8YEE8"/>
<gene>
    <name evidence="2" type="ORF">N0V83_002443</name>
</gene>
<comment type="caution">
    <text evidence="2">The sequence shown here is derived from an EMBL/GenBank/DDBJ whole genome shotgun (WGS) entry which is preliminary data.</text>
</comment>
<dbReference type="InterPro" id="IPR047574">
    <property type="entry name" value="AD"/>
</dbReference>
<dbReference type="InterPro" id="IPR019181">
    <property type="entry name" value="LSM12_ABD"/>
</dbReference>
<sequence length="243" mass="25752">MADNKRNSIAGKIATPNLKAGSGSNKDVIDADSNLYKAVGSRIKITCAPNNNVLEGTLFTACNLTNAIAINTAPAPPNPSAPLSSQPGDYHIIPFAHILSFEIIGSGERASESTPGFDGALPSISKVDLAALQAREEQTIREMKKKDAQKGKGVSKEAQELFDAISRTLPTRWADTQIVVSDSVLIQAPYTVDNIRAPADKTQAENHVRKIVEHYYQRKKGATSAGAAARAPVAVPVAPRKGG</sequence>
<name>A0A9W8YEE8_9PLEO</name>
<dbReference type="SMART" id="SM00995">
    <property type="entry name" value="AD"/>
    <property type="match status" value="1"/>
</dbReference>
<accession>A0A9W8YEE8</accession>
<proteinExistence type="predicted"/>
<dbReference type="PROSITE" id="PS52001">
    <property type="entry name" value="AD"/>
    <property type="match status" value="1"/>
</dbReference>
<organism evidence="2 3">
    <name type="scientific">Neocucurbitaria cava</name>
    <dbReference type="NCBI Taxonomy" id="798079"/>
    <lineage>
        <taxon>Eukaryota</taxon>
        <taxon>Fungi</taxon>
        <taxon>Dikarya</taxon>
        <taxon>Ascomycota</taxon>
        <taxon>Pezizomycotina</taxon>
        <taxon>Dothideomycetes</taxon>
        <taxon>Pleosporomycetidae</taxon>
        <taxon>Pleosporales</taxon>
        <taxon>Pleosporineae</taxon>
        <taxon>Cucurbitariaceae</taxon>
        <taxon>Neocucurbitaria</taxon>
    </lineage>
</organism>
<evidence type="ECO:0000259" key="1">
    <source>
        <dbReference type="PROSITE" id="PS52001"/>
    </source>
</evidence>
<protein>
    <recommendedName>
        <fullName evidence="1">AD domain-containing protein</fullName>
    </recommendedName>
</protein>
<dbReference type="EMBL" id="JAPEUY010000003">
    <property type="protein sequence ID" value="KAJ4375357.1"/>
    <property type="molecule type" value="Genomic_DNA"/>
</dbReference>
<feature type="domain" description="AD" evidence="1">
    <location>
        <begin position="125"/>
        <end position="220"/>
    </location>
</feature>
<dbReference type="Proteomes" id="UP001140560">
    <property type="component" value="Unassembled WGS sequence"/>
</dbReference>
<keyword evidence="3" id="KW-1185">Reference proteome</keyword>